<dbReference type="RefSeq" id="WP_149545834.1">
    <property type="nucleotide sequence ID" value="NZ_VTPS01000016.1"/>
</dbReference>
<dbReference type="InterPro" id="IPR016195">
    <property type="entry name" value="Pol/histidinol_Pase-like"/>
</dbReference>
<proteinExistence type="predicted"/>
<protein>
    <submittedName>
        <fullName evidence="2">PHP domain-containing protein</fullName>
    </submittedName>
</protein>
<dbReference type="SMART" id="SM00481">
    <property type="entry name" value="POLIIIAc"/>
    <property type="match status" value="1"/>
</dbReference>
<dbReference type="PANTHER" id="PTHR42924">
    <property type="entry name" value="EXONUCLEASE"/>
    <property type="match status" value="1"/>
</dbReference>
<dbReference type="InterPro" id="IPR052018">
    <property type="entry name" value="PHP_domain"/>
</dbReference>
<dbReference type="SUPFAM" id="SSF89550">
    <property type="entry name" value="PHP domain-like"/>
    <property type="match status" value="1"/>
</dbReference>
<dbReference type="GO" id="GO:0035312">
    <property type="term" value="F:5'-3' DNA exonuclease activity"/>
    <property type="evidence" value="ECO:0007669"/>
    <property type="project" value="TreeGrafter"/>
</dbReference>
<reference evidence="2 3" key="1">
    <citation type="submission" date="2019-08" db="EMBL/GenBank/DDBJ databases">
        <title>Calorimonas adulescens gen. nov., sp. nov., an anaerobic thermophilic bacterium from Sakhalin hot spring.</title>
        <authorList>
            <person name="Khomyakova M.A."/>
            <person name="Merkel A.Y."/>
            <person name="Novikov A."/>
            <person name="Bonch-Osmolovskaya E.A."/>
            <person name="Slobodkin A.I."/>
        </authorList>
    </citation>
    <scope>NUCLEOTIDE SEQUENCE [LARGE SCALE GENOMIC DNA]</scope>
    <source>
        <strain evidence="2 3">A05MB</strain>
    </source>
</reference>
<dbReference type="PANTHER" id="PTHR42924:SF3">
    <property type="entry name" value="POLYMERASE_HISTIDINOL PHOSPHATASE N-TERMINAL DOMAIN-CONTAINING PROTEIN"/>
    <property type="match status" value="1"/>
</dbReference>
<keyword evidence="3" id="KW-1185">Reference proteome</keyword>
<dbReference type="Pfam" id="PF02811">
    <property type="entry name" value="PHP"/>
    <property type="match status" value="1"/>
</dbReference>
<dbReference type="InterPro" id="IPR003141">
    <property type="entry name" value="Pol/His_phosphatase_N"/>
</dbReference>
<dbReference type="GO" id="GO:0004534">
    <property type="term" value="F:5'-3' RNA exonuclease activity"/>
    <property type="evidence" value="ECO:0007669"/>
    <property type="project" value="TreeGrafter"/>
</dbReference>
<dbReference type="AlphaFoldDB" id="A0A5D8QCZ6"/>
<evidence type="ECO:0000313" key="2">
    <source>
        <dbReference type="EMBL" id="TZE81218.1"/>
    </source>
</evidence>
<gene>
    <name evidence="2" type="ORF">FWJ32_10110</name>
</gene>
<dbReference type="CDD" id="cd07432">
    <property type="entry name" value="PHP_HisPPase"/>
    <property type="match status" value="1"/>
</dbReference>
<name>A0A5D8QCZ6_9THEO</name>
<evidence type="ECO:0000313" key="3">
    <source>
        <dbReference type="Proteomes" id="UP000322976"/>
    </source>
</evidence>
<comment type="caution">
    <text evidence="2">The sequence shown here is derived from an EMBL/GenBank/DDBJ whole genome shotgun (WGS) entry which is preliminary data.</text>
</comment>
<accession>A0A5D8QCZ6</accession>
<dbReference type="InterPro" id="IPR004013">
    <property type="entry name" value="PHP_dom"/>
</dbReference>
<dbReference type="Gene3D" id="3.20.20.140">
    <property type="entry name" value="Metal-dependent hydrolases"/>
    <property type="match status" value="1"/>
</dbReference>
<evidence type="ECO:0000259" key="1">
    <source>
        <dbReference type="SMART" id="SM00481"/>
    </source>
</evidence>
<dbReference type="EMBL" id="VTPS01000016">
    <property type="protein sequence ID" value="TZE81218.1"/>
    <property type="molecule type" value="Genomic_DNA"/>
</dbReference>
<dbReference type="Proteomes" id="UP000322976">
    <property type="component" value="Unassembled WGS sequence"/>
</dbReference>
<sequence>MRLYYDLHIHTALSPCADNTMTPNNIINMACLKGLNVIAITDHNSVLNLPPFFEINPAGIMIIPGVEVQSREEVHVLCYFKDLDRAMHFGMRLEERLPDISCSPFFGEQLIIDKHDNIIRNYSKLLLGSVDLSLHEVYKLARYYEGAVVPAHVDRPHFSIIANLGFVPDDIHFKSVELSQPENLLEYKKLFPENTLFLFSSDAHFLGDINEKTAYFDIKYSTIDYIIDYLLSS</sequence>
<feature type="domain" description="Polymerase/histidinol phosphatase N-terminal" evidence="1">
    <location>
        <begin position="5"/>
        <end position="72"/>
    </location>
</feature>
<organism evidence="2 3">
    <name type="scientific">Calorimonas adulescens</name>
    <dbReference type="NCBI Taxonomy" id="2606906"/>
    <lineage>
        <taxon>Bacteria</taxon>
        <taxon>Bacillati</taxon>
        <taxon>Bacillota</taxon>
        <taxon>Clostridia</taxon>
        <taxon>Thermoanaerobacterales</taxon>
        <taxon>Thermoanaerobacteraceae</taxon>
        <taxon>Calorimonas</taxon>
    </lineage>
</organism>